<evidence type="ECO:0000256" key="1">
    <source>
        <dbReference type="SAM" id="MobiDB-lite"/>
    </source>
</evidence>
<name>A0AAD5KF41_9CRUS</name>
<dbReference type="EMBL" id="WJBH02000143">
    <property type="protein sequence ID" value="KAI9550509.1"/>
    <property type="molecule type" value="Genomic_DNA"/>
</dbReference>
<sequence>MPNPKRSKWPIGRIIRVEVGADGTVRSAEVEVFRALPGKKGRKDPSDIKVKATRYIRSAHKLCLLEADDPEDVFPTENRAGNVTDSPFSPFESEATSSK</sequence>
<accession>A0AAD5KF41</accession>
<evidence type="ECO:0000313" key="2">
    <source>
        <dbReference type="EMBL" id="KAI9550509.1"/>
    </source>
</evidence>
<evidence type="ECO:0000313" key="3">
    <source>
        <dbReference type="Proteomes" id="UP000820818"/>
    </source>
</evidence>
<evidence type="ECO:0008006" key="4">
    <source>
        <dbReference type="Google" id="ProtNLM"/>
    </source>
</evidence>
<feature type="region of interest" description="Disordered" evidence="1">
    <location>
        <begin position="74"/>
        <end position="99"/>
    </location>
</feature>
<gene>
    <name evidence="2" type="ORF">GHT06_006733</name>
</gene>
<reference evidence="2" key="1">
    <citation type="submission" date="2022-05" db="EMBL/GenBank/DDBJ databases">
        <title>A multi-omics perspective on studying reproductive biology in Daphnia sinensis.</title>
        <authorList>
            <person name="Jia J."/>
        </authorList>
    </citation>
    <scope>NUCLEOTIDE SEQUENCE</scope>
    <source>
        <strain evidence="2">WSL</strain>
    </source>
</reference>
<proteinExistence type="predicted"/>
<comment type="caution">
    <text evidence="2">The sequence shown here is derived from an EMBL/GenBank/DDBJ whole genome shotgun (WGS) entry which is preliminary data.</text>
</comment>
<organism evidence="2 3">
    <name type="scientific">Daphnia sinensis</name>
    <dbReference type="NCBI Taxonomy" id="1820382"/>
    <lineage>
        <taxon>Eukaryota</taxon>
        <taxon>Metazoa</taxon>
        <taxon>Ecdysozoa</taxon>
        <taxon>Arthropoda</taxon>
        <taxon>Crustacea</taxon>
        <taxon>Branchiopoda</taxon>
        <taxon>Diplostraca</taxon>
        <taxon>Cladocera</taxon>
        <taxon>Anomopoda</taxon>
        <taxon>Daphniidae</taxon>
        <taxon>Daphnia</taxon>
        <taxon>Daphnia similis group</taxon>
    </lineage>
</organism>
<dbReference type="AlphaFoldDB" id="A0AAD5KF41"/>
<dbReference type="Proteomes" id="UP000820818">
    <property type="component" value="Unassembled WGS sequence"/>
</dbReference>
<protein>
    <recommendedName>
        <fullName evidence="4">DUF5641 domain-containing protein</fullName>
    </recommendedName>
</protein>
<keyword evidence="3" id="KW-1185">Reference proteome</keyword>